<evidence type="ECO:0000256" key="3">
    <source>
        <dbReference type="ARBA" id="ARBA00011245"/>
    </source>
</evidence>
<keyword evidence="19" id="KW-1185">Reference proteome</keyword>
<dbReference type="PROSITE" id="PS01242">
    <property type="entry name" value="ZF_FPG_1"/>
    <property type="match status" value="1"/>
</dbReference>
<keyword evidence="7 15" id="KW-0378">Hydrolase</keyword>
<comment type="subunit">
    <text evidence="3 15">Monomer.</text>
</comment>
<evidence type="ECO:0000256" key="10">
    <source>
        <dbReference type="ARBA" id="ARBA00023204"/>
    </source>
</evidence>
<evidence type="ECO:0000256" key="13">
    <source>
        <dbReference type="ARBA" id="ARBA00023295"/>
    </source>
</evidence>
<evidence type="ECO:0000256" key="6">
    <source>
        <dbReference type="ARBA" id="ARBA00022771"/>
    </source>
</evidence>
<keyword evidence="5 15" id="KW-0227">DNA damage</keyword>
<dbReference type="InterPro" id="IPR010979">
    <property type="entry name" value="Ribosomal_uS13-like_H2TH"/>
</dbReference>
<feature type="binding site" evidence="15">
    <location>
        <position position="109"/>
    </location>
    <ligand>
        <name>DNA</name>
        <dbReference type="ChEBI" id="CHEBI:16991"/>
    </ligand>
</feature>
<evidence type="ECO:0000256" key="15">
    <source>
        <dbReference type="HAMAP-Rule" id="MF_00103"/>
    </source>
</evidence>
<evidence type="ECO:0000256" key="2">
    <source>
        <dbReference type="ARBA" id="ARBA00009409"/>
    </source>
</evidence>
<dbReference type="InterPro" id="IPR000214">
    <property type="entry name" value="Znf_DNA_glyclase/AP_lyase"/>
</dbReference>
<keyword evidence="12 15" id="KW-0511">Multifunctional enzyme</keyword>
<feature type="domain" description="Formamidopyrimidine-DNA glycosylase catalytic" evidence="17">
    <location>
        <begin position="2"/>
        <end position="112"/>
    </location>
</feature>
<name>A0ABV1RN51_9ALTE</name>
<keyword evidence="11 15" id="KW-0456">Lyase</keyword>
<evidence type="ECO:0000256" key="11">
    <source>
        <dbReference type="ARBA" id="ARBA00023239"/>
    </source>
</evidence>
<dbReference type="SMART" id="SM01232">
    <property type="entry name" value="H2TH"/>
    <property type="match status" value="1"/>
</dbReference>
<dbReference type="PANTHER" id="PTHR22993">
    <property type="entry name" value="FORMAMIDOPYRIMIDINE-DNA GLYCOSYLASE"/>
    <property type="match status" value="1"/>
</dbReference>
<evidence type="ECO:0000256" key="1">
    <source>
        <dbReference type="ARBA" id="ARBA00001668"/>
    </source>
</evidence>
<dbReference type="RefSeq" id="WP_350403351.1">
    <property type="nucleotide sequence ID" value="NZ_JBELOE010000287.1"/>
</dbReference>
<comment type="similarity">
    <text evidence="2 15">Belongs to the FPG family.</text>
</comment>
<sequence>MPELPEVEVTRLGITPWLQGQTIAAIHIYHKQLRWPIPESLYQLAGHRIEAIERRAKYLIVHCKQGYLLLHLGMSGKLRVVGKETPRVKHDHFEIELTSGQSMRLNDPRRFGAVLWFADISALNHQLKSLGPEPLLAEFTAEYLYQKSRNKQTAIKPFIMDNKIVVGVGNIYATESLFLSGIHPKRAAGNISLKRYKILVENIKKVLAAAIEQGGTTLKDFAKADGNPGYFAQKLLVYGRSGQACTVCGETLKSMQLGQRASVYCKNCQK</sequence>
<dbReference type="Pfam" id="PF06831">
    <property type="entry name" value="H2TH"/>
    <property type="match status" value="1"/>
</dbReference>
<feature type="active site" description="Schiff-base intermediate with DNA" evidence="15">
    <location>
        <position position="2"/>
    </location>
</feature>
<feature type="active site" description="Proton donor" evidence="15">
    <location>
        <position position="3"/>
    </location>
</feature>
<dbReference type="Gene3D" id="3.20.190.10">
    <property type="entry name" value="MutM-like, N-terminal"/>
    <property type="match status" value="1"/>
</dbReference>
<feature type="active site" description="Proton donor; for delta-elimination activity" evidence="15">
    <location>
        <position position="260"/>
    </location>
</feature>
<evidence type="ECO:0000259" key="17">
    <source>
        <dbReference type="PROSITE" id="PS51068"/>
    </source>
</evidence>
<keyword evidence="13 15" id="KW-0326">Glycosidase</keyword>
<feature type="binding site" evidence="15">
    <location>
        <position position="151"/>
    </location>
    <ligand>
        <name>DNA</name>
        <dbReference type="ChEBI" id="CHEBI:16991"/>
    </ligand>
</feature>
<proteinExistence type="inferred from homology"/>
<dbReference type="GO" id="GO:0008534">
    <property type="term" value="F:oxidized purine nucleobase lesion DNA N-glycosylase activity"/>
    <property type="evidence" value="ECO:0007669"/>
    <property type="project" value="UniProtKB-EC"/>
</dbReference>
<evidence type="ECO:0000259" key="16">
    <source>
        <dbReference type="PROSITE" id="PS51066"/>
    </source>
</evidence>
<evidence type="ECO:0000256" key="9">
    <source>
        <dbReference type="ARBA" id="ARBA00023125"/>
    </source>
</evidence>
<dbReference type="InterPro" id="IPR012319">
    <property type="entry name" value="FPG_cat"/>
</dbReference>
<dbReference type="InterPro" id="IPR015886">
    <property type="entry name" value="H2TH_FPG"/>
</dbReference>
<dbReference type="EC" id="4.2.99.18" evidence="15"/>
<dbReference type="InterPro" id="IPR020629">
    <property type="entry name" value="FPG_Glyclase"/>
</dbReference>
<dbReference type="PROSITE" id="PS51066">
    <property type="entry name" value="ZF_FPG_2"/>
    <property type="match status" value="1"/>
</dbReference>
<dbReference type="SUPFAM" id="SSF46946">
    <property type="entry name" value="S13-like H2TH domain"/>
    <property type="match status" value="1"/>
</dbReference>
<dbReference type="SUPFAM" id="SSF57716">
    <property type="entry name" value="Glucocorticoid receptor-like (DNA-binding domain)"/>
    <property type="match status" value="1"/>
</dbReference>
<keyword evidence="8 15" id="KW-0862">Zinc</keyword>
<feature type="domain" description="FPG-type" evidence="16">
    <location>
        <begin position="236"/>
        <end position="270"/>
    </location>
</feature>
<comment type="catalytic activity">
    <reaction evidence="1 15">
        <text>Hydrolysis of DNA containing ring-opened 7-methylguanine residues, releasing 2,6-diamino-4-hydroxy-5-(N-methyl)formamidopyrimidine.</text>
        <dbReference type="EC" id="3.2.2.23"/>
    </reaction>
</comment>
<dbReference type="Gene3D" id="1.10.8.50">
    <property type="match status" value="1"/>
</dbReference>
<evidence type="ECO:0000313" key="19">
    <source>
        <dbReference type="Proteomes" id="UP001467690"/>
    </source>
</evidence>
<dbReference type="NCBIfam" id="NF002211">
    <property type="entry name" value="PRK01103.1"/>
    <property type="match status" value="1"/>
</dbReference>
<evidence type="ECO:0000256" key="8">
    <source>
        <dbReference type="ARBA" id="ARBA00022833"/>
    </source>
</evidence>
<dbReference type="HAMAP" id="MF_00103">
    <property type="entry name" value="Fapy_DNA_glycosyl"/>
    <property type="match status" value="1"/>
</dbReference>
<dbReference type="SMART" id="SM00898">
    <property type="entry name" value="Fapy_DNA_glyco"/>
    <property type="match status" value="1"/>
</dbReference>
<dbReference type="Pfam" id="PF01149">
    <property type="entry name" value="Fapy_DNA_glyco"/>
    <property type="match status" value="1"/>
</dbReference>
<comment type="catalytic activity">
    <reaction evidence="14 15">
        <text>2'-deoxyribonucleotide-(2'-deoxyribose 5'-phosphate)-2'-deoxyribonucleotide-DNA = a 3'-end 2'-deoxyribonucleotide-(2,3-dehydro-2,3-deoxyribose 5'-phosphate)-DNA + a 5'-end 5'-phospho-2'-deoxyribonucleoside-DNA + H(+)</text>
        <dbReference type="Rhea" id="RHEA:66592"/>
        <dbReference type="Rhea" id="RHEA-COMP:13180"/>
        <dbReference type="Rhea" id="RHEA-COMP:16897"/>
        <dbReference type="Rhea" id="RHEA-COMP:17067"/>
        <dbReference type="ChEBI" id="CHEBI:15378"/>
        <dbReference type="ChEBI" id="CHEBI:136412"/>
        <dbReference type="ChEBI" id="CHEBI:157695"/>
        <dbReference type="ChEBI" id="CHEBI:167181"/>
        <dbReference type="EC" id="4.2.99.18"/>
    </reaction>
</comment>
<evidence type="ECO:0000256" key="14">
    <source>
        <dbReference type="ARBA" id="ARBA00044632"/>
    </source>
</evidence>
<dbReference type="InterPro" id="IPR010663">
    <property type="entry name" value="Znf_FPG/IleRS"/>
</dbReference>
<comment type="caution">
    <text evidence="18">The sequence shown here is derived from an EMBL/GenBank/DDBJ whole genome shotgun (WGS) entry which is preliminary data.</text>
</comment>
<keyword evidence="4 15" id="KW-0479">Metal-binding</keyword>
<dbReference type="CDD" id="cd08966">
    <property type="entry name" value="EcFpg-like_N"/>
    <property type="match status" value="1"/>
</dbReference>
<evidence type="ECO:0000256" key="12">
    <source>
        <dbReference type="ARBA" id="ARBA00023268"/>
    </source>
</evidence>
<dbReference type="NCBIfam" id="TIGR00577">
    <property type="entry name" value="fpg"/>
    <property type="match status" value="1"/>
</dbReference>
<evidence type="ECO:0000256" key="5">
    <source>
        <dbReference type="ARBA" id="ARBA00022763"/>
    </source>
</evidence>
<dbReference type="EMBL" id="JBELOE010000287">
    <property type="protein sequence ID" value="MER2494339.1"/>
    <property type="molecule type" value="Genomic_DNA"/>
</dbReference>
<keyword evidence="6 15" id="KW-0863">Zinc-finger</keyword>
<dbReference type="EC" id="3.2.2.23" evidence="15"/>
<feature type="binding site" evidence="15">
    <location>
        <position position="90"/>
    </location>
    <ligand>
        <name>DNA</name>
        <dbReference type="ChEBI" id="CHEBI:16991"/>
    </ligand>
</feature>
<dbReference type="InterPro" id="IPR015887">
    <property type="entry name" value="DNA_glyclase_Znf_dom_DNA_BS"/>
</dbReference>
<organism evidence="18 19">
    <name type="scientific">Catenovulum sediminis</name>
    <dbReference type="NCBI Taxonomy" id="1740262"/>
    <lineage>
        <taxon>Bacteria</taxon>
        <taxon>Pseudomonadati</taxon>
        <taxon>Pseudomonadota</taxon>
        <taxon>Gammaproteobacteria</taxon>
        <taxon>Alteromonadales</taxon>
        <taxon>Alteromonadaceae</taxon>
        <taxon>Catenovulum</taxon>
    </lineage>
</organism>
<dbReference type="PANTHER" id="PTHR22993:SF9">
    <property type="entry name" value="FORMAMIDOPYRIMIDINE-DNA GLYCOSYLASE"/>
    <property type="match status" value="1"/>
</dbReference>
<dbReference type="SUPFAM" id="SSF81624">
    <property type="entry name" value="N-terminal domain of MutM-like DNA repair proteins"/>
    <property type="match status" value="1"/>
</dbReference>
<keyword evidence="9 15" id="KW-0238">DNA-binding</keyword>
<dbReference type="Proteomes" id="UP001467690">
    <property type="component" value="Unassembled WGS sequence"/>
</dbReference>
<evidence type="ECO:0000256" key="7">
    <source>
        <dbReference type="ARBA" id="ARBA00022801"/>
    </source>
</evidence>
<comment type="cofactor">
    <cofactor evidence="15">
        <name>Zn(2+)</name>
        <dbReference type="ChEBI" id="CHEBI:29105"/>
    </cofactor>
    <text evidence="15">Binds 1 zinc ion per subunit.</text>
</comment>
<protein>
    <recommendedName>
        <fullName evidence="15">Formamidopyrimidine-DNA glycosylase</fullName>
        <shortName evidence="15">Fapy-DNA glycosylase</shortName>
        <ecNumber evidence="15">3.2.2.23</ecNumber>
    </recommendedName>
    <alternativeName>
        <fullName evidence="15">DNA-(apurinic or apyrimidinic site) lyase MutM</fullName>
        <shortName evidence="15">AP lyase MutM</shortName>
        <ecNumber evidence="15">4.2.99.18</ecNumber>
    </alternativeName>
</protein>
<gene>
    <name evidence="15 18" type="primary">mutM</name>
    <name evidence="15" type="synonym">fpg</name>
    <name evidence="18" type="ORF">ABS311_20895</name>
</gene>
<dbReference type="InterPro" id="IPR035937">
    <property type="entry name" value="FPG_N"/>
</dbReference>
<evidence type="ECO:0000256" key="4">
    <source>
        <dbReference type="ARBA" id="ARBA00022723"/>
    </source>
</evidence>
<feature type="active site" description="Proton donor; for beta-elimination activity" evidence="15">
    <location>
        <position position="57"/>
    </location>
</feature>
<dbReference type="GO" id="GO:0140078">
    <property type="term" value="F:class I DNA-(apurinic or apyrimidinic site) endonuclease activity"/>
    <property type="evidence" value="ECO:0007669"/>
    <property type="project" value="UniProtKB-EC"/>
</dbReference>
<dbReference type="PROSITE" id="PS51068">
    <property type="entry name" value="FPG_CAT"/>
    <property type="match status" value="1"/>
</dbReference>
<keyword evidence="10 15" id="KW-0234">DNA repair</keyword>
<comment type="function">
    <text evidence="15">Involved in base excision repair of DNA damaged by oxidation or by mutagenic agents. Acts as DNA glycosylase that recognizes and removes damaged bases. Has a preference for oxidized purines, such as 7,8-dihydro-8-oxoguanine (8-oxoG). Has AP (apurinic/apyrimidinic) lyase activity and introduces nicks in the DNA strand. Cleaves the DNA backbone by beta-delta elimination to generate a single-strand break at the site of the removed base with both 3'- and 5'-phosphates.</text>
</comment>
<reference evidence="18 19" key="1">
    <citation type="submission" date="2024-06" db="EMBL/GenBank/DDBJ databases">
        <authorList>
            <person name="Chen R.Y."/>
        </authorList>
    </citation>
    <scope>NUCLEOTIDE SEQUENCE [LARGE SCALE GENOMIC DNA]</scope>
    <source>
        <strain evidence="18 19">D2</strain>
    </source>
</reference>
<dbReference type="Pfam" id="PF06827">
    <property type="entry name" value="zf-FPG_IleRS"/>
    <property type="match status" value="1"/>
</dbReference>
<accession>A0ABV1RN51</accession>
<evidence type="ECO:0000313" key="18">
    <source>
        <dbReference type="EMBL" id="MER2494339.1"/>
    </source>
</evidence>